<feature type="transmembrane region" description="Helical" evidence="8">
    <location>
        <begin position="580"/>
        <end position="599"/>
    </location>
</feature>
<evidence type="ECO:0000256" key="5">
    <source>
        <dbReference type="ARBA" id="ARBA00022989"/>
    </source>
</evidence>
<organism evidence="10 11">
    <name type="scientific">Catenulispora acidiphila (strain DSM 44928 / JCM 14897 / NBRC 102108 / NRRL B-24433 / ID139908)</name>
    <dbReference type="NCBI Taxonomy" id="479433"/>
    <lineage>
        <taxon>Bacteria</taxon>
        <taxon>Bacillati</taxon>
        <taxon>Actinomycetota</taxon>
        <taxon>Actinomycetes</taxon>
        <taxon>Catenulisporales</taxon>
        <taxon>Catenulisporaceae</taxon>
        <taxon>Catenulispora</taxon>
    </lineage>
</organism>
<evidence type="ECO:0000256" key="8">
    <source>
        <dbReference type="SAM" id="Phobius"/>
    </source>
</evidence>
<evidence type="ECO:0000313" key="10">
    <source>
        <dbReference type="EMBL" id="ACU73034.1"/>
    </source>
</evidence>
<feature type="transmembrane region" description="Helical" evidence="8">
    <location>
        <begin position="894"/>
        <end position="917"/>
    </location>
</feature>
<evidence type="ECO:0000256" key="7">
    <source>
        <dbReference type="SAM" id="MobiDB-lite"/>
    </source>
</evidence>
<feature type="transmembrane region" description="Helical" evidence="8">
    <location>
        <begin position="662"/>
        <end position="686"/>
    </location>
</feature>
<dbReference type="Pfam" id="PF02687">
    <property type="entry name" value="FtsX"/>
    <property type="match status" value="1"/>
</dbReference>
<dbReference type="KEGG" id="cai:Caci_4170"/>
<feature type="transmembrane region" description="Helical" evidence="8">
    <location>
        <begin position="938"/>
        <end position="965"/>
    </location>
</feature>
<dbReference type="GO" id="GO:0098797">
    <property type="term" value="C:plasma membrane protein complex"/>
    <property type="evidence" value="ECO:0007669"/>
    <property type="project" value="TreeGrafter"/>
</dbReference>
<proteinExistence type="inferred from homology"/>
<dbReference type="InParanoid" id="C7QHY9"/>
<dbReference type="PANTHER" id="PTHR30489">
    <property type="entry name" value="LIPOPROTEIN-RELEASING SYSTEM TRANSMEMBRANE PROTEIN LOLE"/>
    <property type="match status" value="1"/>
</dbReference>
<gene>
    <name evidence="10" type="ordered locus">Caci_4170</name>
</gene>
<dbReference type="InterPro" id="IPR003838">
    <property type="entry name" value="ABC3_permease_C"/>
</dbReference>
<name>C7QHY9_CATAD</name>
<keyword evidence="4 8" id="KW-0812">Transmembrane</keyword>
<reference evidence="10 11" key="1">
    <citation type="journal article" date="2009" name="Stand. Genomic Sci.">
        <title>Complete genome sequence of Catenulispora acidiphila type strain (ID 139908).</title>
        <authorList>
            <person name="Copeland A."/>
            <person name="Lapidus A."/>
            <person name="Glavina Del Rio T."/>
            <person name="Nolan M."/>
            <person name="Lucas S."/>
            <person name="Chen F."/>
            <person name="Tice H."/>
            <person name="Cheng J.F."/>
            <person name="Bruce D."/>
            <person name="Goodwin L."/>
            <person name="Pitluck S."/>
            <person name="Mikhailova N."/>
            <person name="Pati A."/>
            <person name="Ivanova N."/>
            <person name="Mavromatis K."/>
            <person name="Chen A."/>
            <person name="Palaniappan K."/>
            <person name="Chain P."/>
            <person name="Land M."/>
            <person name="Hauser L."/>
            <person name="Chang Y.J."/>
            <person name="Jeffries C.D."/>
            <person name="Chertkov O."/>
            <person name="Brettin T."/>
            <person name="Detter J.C."/>
            <person name="Han C."/>
            <person name="Ali Z."/>
            <person name="Tindall B.J."/>
            <person name="Goker M."/>
            <person name="Bristow J."/>
            <person name="Eisen J.A."/>
            <person name="Markowitz V."/>
            <person name="Hugenholtz P."/>
            <person name="Kyrpides N.C."/>
            <person name="Klenk H.P."/>
        </authorList>
    </citation>
    <scope>NUCLEOTIDE SEQUENCE [LARGE SCALE GENOMIC DNA]</scope>
    <source>
        <strain evidence="11">DSM 44928 / JCM 14897 / NBRC 102108 / NRRL B-24433 / ID139908</strain>
    </source>
</reference>
<protein>
    <recommendedName>
        <fullName evidence="9">ABC3 transporter permease C-terminal domain-containing protein</fullName>
    </recommendedName>
</protein>
<dbReference type="HOGENOM" id="CLU_294364_0_0_11"/>
<feature type="transmembrane region" description="Helical" evidence="8">
    <location>
        <begin position="500"/>
        <end position="521"/>
    </location>
</feature>
<feature type="compositionally biased region" description="Low complexity" evidence="7">
    <location>
        <begin position="187"/>
        <end position="206"/>
    </location>
</feature>
<dbReference type="EMBL" id="CP001700">
    <property type="protein sequence ID" value="ACU73034.1"/>
    <property type="molecule type" value="Genomic_DNA"/>
</dbReference>
<dbReference type="AlphaFoldDB" id="C7QHY9"/>
<dbReference type="PANTHER" id="PTHR30489:SF0">
    <property type="entry name" value="LIPOPROTEIN-RELEASING SYSTEM TRANSMEMBRANE PROTEIN LOLE"/>
    <property type="match status" value="1"/>
</dbReference>
<keyword evidence="6 8" id="KW-0472">Membrane</keyword>
<feature type="transmembrane region" description="Helical" evidence="8">
    <location>
        <begin position="991"/>
        <end position="1011"/>
    </location>
</feature>
<dbReference type="Proteomes" id="UP000000851">
    <property type="component" value="Chromosome"/>
</dbReference>
<dbReference type="InterPro" id="IPR051447">
    <property type="entry name" value="Lipoprotein-release_system"/>
</dbReference>
<evidence type="ECO:0000256" key="2">
    <source>
        <dbReference type="ARBA" id="ARBA00005236"/>
    </source>
</evidence>
<comment type="similarity">
    <text evidence="2">Belongs to the ABC-4 integral membrane protein family. LolC/E subfamily.</text>
</comment>
<feature type="transmembrane region" description="Helical" evidence="8">
    <location>
        <begin position="458"/>
        <end position="479"/>
    </location>
</feature>
<evidence type="ECO:0000256" key="6">
    <source>
        <dbReference type="ARBA" id="ARBA00023136"/>
    </source>
</evidence>
<accession>C7QHY9</accession>
<comment type="subcellular location">
    <subcellularLocation>
        <location evidence="1">Cell membrane</location>
        <topology evidence="1">Multi-pass membrane protein</topology>
    </subcellularLocation>
</comment>
<feature type="transmembrane region" description="Helical" evidence="8">
    <location>
        <begin position="619"/>
        <end position="641"/>
    </location>
</feature>
<evidence type="ECO:0000256" key="4">
    <source>
        <dbReference type="ARBA" id="ARBA00022692"/>
    </source>
</evidence>
<dbReference type="STRING" id="479433.Caci_4170"/>
<feature type="transmembrane region" description="Helical" evidence="8">
    <location>
        <begin position="541"/>
        <end position="560"/>
    </location>
</feature>
<dbReference type="RefSeq" id="WP_015792763.1">
    <property type="nucleotide sequence ID" value="NC_013131.1"/>
</dbReference>
<evidence type="ECO:0000256" key="1">
    <source>
        <dbReference type="ARBA" id="ARBA00004651"/>
    </source>
</evidence>
<dbReference type="GO" id="GO:0044874">
    <property type="term" value="P:lipoprotein localization to outer membrane"/>
    <property type="evidence" value="ECO:0007669"/>
    <property type="project" value="TreeGrafter"/>
</dbReference>
<keyword evidence="11" id="KW-1185">Reference proteome</keyword>
<feature type="domain" description="ABC3 transporter permease C-terminal" evidence="9">
    <location>
        <begin position="900"/>
        <end position="1019"/>
    </location>
</feature>
<evidence type="ECO:0000313" key="11">
    <source>
        <dbReference type="Proteomes" id="UP000000851"/>
    </source>
</evidence>
<keyword evidence="3" id="KW-1003">Cell membrane</keyword>
<keyword evidence="5 8" id="KW-1133">Transmembrane helix</keyword>
<sequence precursor="true">MRVRAALREMRLDAALLGCLAAIIAISTLMVSAGPALVARLDDRSLRQNVTTAAQQGRGVSVTLNTIGLDTSALGTGANTFSDFTNQLLKPLPPWARPMLGTPSVDIATPFTPATAPGITTLGAIPPQLRIEYTNPIPGGLHYTAGTPPPPGPLPPGTPIPIAISTATSTALHLTLGETITLGQPGPGSAATSAASSATSPNNSASAATLAGSTAASGWSAAPASPTRATSASSAVASGRLAARTSSTRSASLAASVSSAAGLASAADSGATSGSSEGVSAAAPSPRAGGSAVFATAAGPAAATIGARVVGIFEPVDTSAAATSNFWYTHPWLRAPVAGVGAAVGGFAPLVLRGAVLTSAAGVGAALPVGAGAAATTFVFPLAAGALSADGAGALAVQLGRMTDPAFDDPCGPAPRGLPELCGPFIVTRGGLVIAADIKATLDQFVAARAEVWVVDSFSLASLATVALITLFSAARLAVGRRERDLALHRARGATVRDLMTVRAVHGAVVTIPALAVGWVVARMVLHVGRHPVQSKGPSAAWLLAAIGIAGLVLLPALTWARSRPRAAVVDRAVVRRRRLAVEAGLAVLVVAAVASLHSRGIDGLRSVGVDPQISLVPALLGAVGAGVLLRVHPVVIGSCLRWARRRRSAVPVLAFAQARRSVGLGAVGLLVLVLTLAGLVFGGLVTRTVTGAHADVAKSVGGDAVISGRGLTPRVRSDVAGVAGVRQVIAEQALWVTPDVPAGAAPIRTIGVDVKALMQADPGSKLGRLLAGPGQPAYASAAAIQHRSAAMIQAGSTTFDVKAVDTLSADDLRVIGTELDGLAPDAPYLVVPLTVAAKLTADTDPDTLVIDGPGVAASDLRAALPANVAYQIQTRSDLAGSLDASTLTDSLNLVANSCAALASAFALLAVVLELLAGARARGEAVSFLRTMGLRSRAATGMLIVQLLPPACLAALAGVGLGVLIPPVLGSALRLQAVTGGAAEPTVRVDFATAAALGAAMVALVLLAALIDSRLARRRKLGSVLRFDSR</sequence>
<evidence type="ECO:0000256" key="3">
    <source>
        <dbReference type="ARBA" id="ARBA00022475"/>
    </source>
</evidence>
<evidence type="ECO:0000259" key="9">
    <source>
        <dbReference type="Pfam" id="PF02687"/>
    </source>
</evidence>
<feature type="region of interest" description="Disordered" evidence="7">
    <location>
        <begin position="179"/>
        <end position="206"/>
    </location>
</feature>
<dbReference type="eggNOG" id="COG4591">
    <property type="taxonomic scope" value="Bacteria"/>
</dbReference>